<comment type="function">
    <text evidence="7">Arginine methyltransferase involved in the assembly or stability of mitochondrial NADH:ubiquinone oxidoreductase complex (complex I).</text>
</comment>
<dbReference type="RefSeq" id="XP_026681234.1">
    <property type="nucleotide sequence ID" value="XM_026825433.1"/>
</dbReference>
<feature type="region of interest" description="Disordered" evidence="8">
    <location>
        <begin position="197"/>
        <end position="229"/>
    </location>
</feature>
<dbReference type="GO" id="GO:0032259">
    <property type="term" value="P:methylation"/>
    <property type="evidence" value="ECO:0007669"/>
    <property type="project" value="UniProtKB-KW"/>
</dbReference>
<comment type="subcellular location">
    <subcellularLocation>
        <location evidence="1 7">Mitochondrion</location>
    </subcellularLocation>
</comment>
<dbReference type="Proteomes" id="UP000079169">
    <property type="component" value="Unplaced"/>
</dbReference>
<dbReference type="GO" id="GO:0005739">
    <property type="term" value="C:mitochondrion"/>
    <property type="evidence" value="ECO:0007669"/>
    <property type="project" value="UniProtKB-SubCell"/>
</dbReference>
<keyword evidence="9" id="KW-1185">Reference proteome</keyword>
<comment type="similarity">
    <text evidence="2 7">Belongs to the NDUFAF7 family.</text>
</comment>
<dbReference type="PANTHER" id="PTHR12049:SF7">
    <property type="entry name" value="PROTEIN ARGININE METHYLTRANSFERASE NDUFAF7, MITOCHONDRIAL"/>
    <property type="match status" value="1"/>
</dbReference>
<evidence type="ECO:0000256" key="8">
    <source>
        <dbReference type="SAM" id="MobiDB-lite"/>
    </source>
</evidence>
<dbReference type="KEGG" id="dci:103511760"/>
<dbReference type="InterPro" id="IPR038375">
    <property type="entry name" value="NDUFAF7_sf"/>
</dbReference>
<comment type="catalytic activity">
    <reaction evidence="6 7">
        <text>L-arginyl-[protein] + 2 S-adenosyl-L-methionine = N(omega),N(omega)'-dimethyl-L-arginyl-[protein] + 2 S-adenosyl-L-homocysteine + 2 H(+)</text>
        <dbReference type="Rhea" id="RHEA:48108"/>
        <dbReference type="Rhea" id="RHEA-COMP:10532"/>
        <dbReference type="Rhea" id="RHEA-COMP:11992"/>
        <dbReference type="ChEBI" id="CHEBI:15378"/>
        <dbReference type="ChEBI" id="CHEBI:29965"/>
        <dbReference type="ChEBI" id="CHEBI:57856"/>
        <dbReference type="ChEBI" id="CHEBI:59789"/>
        <dbReference type="ChEBI" id="CHEBI:88221"/>
        <dbReference type="EC" id="2.1.1.320"/>
    </reaction>
</comment>
<evidence type="ECO:0000256" key="3">
    <source>
        <dbReference type="ARBA" id="ARBA00022603"/>
    </source>
</evidence>
<evidence type="ECO:0000256" key="7">
    <source>
        <dbReference type="RuleBase" id="RU364114"/>
    </source>
</evidence>
<dbReference type="Pfam" id="PF02636">
    <property type="entry name" value="Methyltransf_28"/>
    <property type="match status" value="1"/>
</dbReference>
<keyword evidence="3 7" id="KW-0489">Methyltransferase</keyword>
<gene>
    <name evidence="10" type="primary">LOC103511760</name>
</gene>
<dbReference type="STRING" id="121845.A0A3Q0IYE8"/>
<proteinExistence type="inferred from homology"/>
<accession>A0A3Q0IYE8</accession>
<dbReference type="InterPro" id="IPR003788">
    <property type="entry name" value="NDUFAF7"/>
</dbReference>
<dbReference type="AlphaFoldDB" id="A0A3Q0IYE8"/>
<dbReference type="SUPFAM" id="SSF53335">
    <property type="entry name" value="S-adenosyl-L-methionine-dependent methyltransferases"/>
    <property type="match status" value="1"/>
</dbReference>
<name>A0A3Q0IYE8_DIACI</name>
<evidence type="ECO:0000256" key="5">
    <source>
        <dbReference type="ARBA" id="ARBA00023128"/>
    </source>
</evidence>
<evidence type="ECO:0000313" key="10">
    <source>
        <dbReference type="RefSeq" id="XP_026681234.1"/>
    </source>
</evidence>
<dbReference type="PaxDb" id="121845-A0A3Q0IYE8"/>
<dbReference type="GO" id="GO:0035243">
    <property type="term" value="F:protein-arginine omega-N symmetric methyltransferase activity"/>
    <property type="evidence" value="ECO:0007669"/>
    <property type="project" value="UniProtKB-EC"/>
</dbReference>
<dbReference type="EC" id="2.1.1.320" evidence="7"/>
<keyword evidence="4 7" id="KW-0808">Transferase</keyword>
<dbReference type="PANTHER" id="PTHR12049">
    <property type="entry name" value="PROTEIN ARGININE METHYLTRANSFERASE NDUFAF7, MITOCHONDRIAL"/>
    <property type="match status" value="1"/>
</dbReference>
<protein>
    <recommendedName>
        <fullName evidence="7">Protein arginine methyltransferase NDUFAF7</fullName>
        <ecNumber evidence="7">2.1.1.320</ecNumber>
    </recommendedName>
</protein>
<dbReference type="Gene3D" id="3.40.50.12710">
    <property type="match status" value="1"/>
</dbReference>
<evidence type="ECO:0000256" key="6">
    <source>
        <dbReference type="ARBA" id="ARBA00048612"/>
    </source>
</evidence>
<evidence type="ECO:0000256" key="4">
    <source>
        <dbReference type="ARBA" id="ARBA00022679"/>
    </source>
</evidence>
<reference evidence="10" key="1">
    <citation type="submission" date="2025-08" db="UniProtKB">
        <authorList>
            <consortium name="RefSeq"/>
        </authorList>
    </citation>
    <scope>IDENTIFICATION</scope>
</reference>
<evidence type="ECO:0000313" key="9">
    <source>
        <dbReference type="Proteomes" id="UP000079169"/>
    </source>
</evidence>
<dbReference type="GO" id="GO:0032981">
    <property type="term" value="P:mitochondrial respiratory chain complex I assembly"/>
    <property type="evidence" value="ECO:0007669"/>
    <property type="project" value="TreeGrafter"/>
</dbReference>
<dbReference type="InterPro" id="IPR029063">
    <property type="entry name" value="SAM-dependent_MTases_sf"/>
</dbReference>
<keyword evidence="5 7" id="KW-0496">Mitochondrion</keyword>
<organism evidence="9 10">
    <name type="scientific">Diaphorina citri</name>
    <name type="common">Asian citrus psyllid</name>
    <dbReference type="NCBI Taxonomy" id="121845"/>
    <lineage>
        <taxon>Eukaryota</taxon>
        <taxon>Metazoa</taxon>
        <taxon>Ecdysozoa</taxon>
        <taxon>Arthropoda</taxon>
        <taxon>Hexapoda</taxon>
        <taxon>Insecta</taxon>
        <taxon>Pterygota</taxon>
        <taxon>Neoptera</taxon>
        <taxon>Paraneoptera</taxon>
        <taxon>Hemiptera</taxon>
        <taxon>Sternorrhyncha</taxon>
        <taxon>Psylloidea</taxon>
        <taxon>Psyllidae</taxon>
        <taxon>Diaphorininae</taxon>
        <taxon>Diaphorina</taxon>
    </lineage>
</organism>
<sequence length="482" mass="54706">MFSLKRNMVAFALKSFNSRAANIICHNQRSLSGINPTPNKESDKDLLFEHIKSKILLTGPITVAMYMKEILTNPSHGYYINKDVFGATGDFITSPEITQMFGELVTLWLTHEMNKINAPTNKIDIVELGPGRGTMMRDVLRTFHKLKLTSQIDNVCLVEVSKELSKIQGTSLCVPESIERYEKMLVSRKRKVSQILDTASVNDNKDNSNKENVTSDSKESKNETLEAEEQDLCYQSGTTKSGTKIKWYTSIFDVPQKNFTLFLAHEFFDALPVHKFVKTENGWREILIDFSANTNELCYVKSKNATPACLFINENETRDHVEISLQTGVIVKNIATRLEENGGIGLIIDYGHSGEGKDTFRAYCNHKQTDPLKNIGHSDLTADVDFKYIRDSVKDKAITFGPITQREFLKQMHIDIRLNALMGVCSNDHEVKILQSAVDMLVDENQMGVRFKFLSMFPSILEDFYKRVPIHAFSEEKVEEGK</sequence>
<evidence type="ECO:0000256" key="1">
    <source>
        <dbReference type="ARBA" id="ARBA00004173"/>
    </source>
</evidence>
<evidence type="ECO:0000256" key="2">
    <source>
        <dbReference type="ARBA" id="ARBA00005891"/>
    </source>
</evidence>
<dbReference type="GeneID" id="103511760"/>